<name>A0A373FF76_COMTE</name>
<feature type="transmembrane region" description="Helical" evidence="6">
    <location>
        <begin position="258"/>
        <end position="284"/>
    </location>
</feature>
<keyword evidence="3 6" id="KW-0812">Transmembrane</keyword>
<feature type="transmembrane region" description="Helical" evidence="6">
    <location>
        <begin position="157"/>
        <end position="177"/>
    </location>
</feature>
<dbReference type="PIRSF" id="PIRSF035875">
    <property type="entry name" value="RNase_BN"/>
    <property type="match status" value="1"/>
</dbReference>
<evidence type="ECO:0000256" key="4">
    <source>
        <dbReference type="ARBA" id="ARBA00022989"/>
    </source>
</evidence>
<dbReference type="PANTHER" id="PTHR30213">
    <property type="entry name" value="INNER MEMBRANE PROTEIN YHJD"/>
    <property type="match status" value="1"/>
</dbReference>
<dbReference type="PANTHER" id="PTHR30213:SF1">
    <property type="entry name" value="INNER MEMBRANE PROTEIN YHJD"/>
    <property type="match status" value="1"/>
</dbReference>
<dbReference type="InterPro" id="IPR017039">
    <property type="entry name" value="Virul_fac_BrkB"/>
</dbReference>
<feature type="transmembrane region" description="Helical" evidence="6">
    <location>
        <begin position="104"/>
        <end position="124"/>
    </location>
</feature>
<dbReference type="GO" id="GO:0005886">
    <property type="term" value="C:plasma membrane"/>
    <property type="evidence" value="ECO:0007669"/>
    <property type="project" value="UniProtKB-SubCell"/>
</dbReference>
<evidence type="ECO:0000256" key="2">
    <source>
        <dbReference type="ARBA" id="ARBA00022475"/>
    </source>
</evidence>
<accession>A0A373FF76</accession>
<keyword evidence="2" id="KW-1003">Cell membrane</keyword>
<feature type="transmembrane region" description="Helical" evidence="6">
    <location>
        <begin position="229"/>
        <end position="252"/>
    </location>
</feature>
<dbReference type="Proteomes" id="UP000261948">
    <property type="component" value="Unassembled WGS sequence"/>
</dbReference>
<evidence type="ECO:0000256" key="6">
    <source>
        <dbReference type="SAM" id="Phobius"/>
    </source>
</evidence>
<dbReference type="EMBL" id="QURR01000025">
    <property type="protein sequence ID" value="RGE42059.1"/>
    <property type="molecule type" value="Genomic_DNA"/>
</dbReference>
<evidence type="ECO:0000256" key="5">
    <source>
        <dbReference type="ARBA" id="ARBA00023136"/>
    </source>
</evidence>
<feature type="transmembrane region" description="Helical" evidence="6">
    <location>
        <begin position="43"/>
        <end position="64"/>
    </location>
</feature>
<gene>
    <name evidence="7" type="ORF">DZC30_17320</name>
</gene>
<comment type="subcellular location">
    <subcellularLocation>
        <location evidence="1">Cell membrane</location>
        <topology evidence="1">Multi-pass membrane protein</topology>
    </subcellularLocation>
</comment>
<sequence length="331" mass="35718">MAQKISSWKQHISRWSKPWQPLIDAVQLWLQADGLRMSAAMSFYGMLSLAPLLLAVVGLLGWWMDRSYVESTLIDQVQRVVGERAAQVIRGALASAQNSDQGSLASILGLIMMLSGATGVFVELQASLDKLWSMGEKSPPQTQKAWLSMAMSRVRGLSYVAGLGFLLLVSMVLSTVIQMVTKWANDELQLVPLGPLVGFINESISFGIAVLLFWGLMRMGSGIKPRTRYLLMGSVIGAALFTIGKQALAWYLSTAAVVSAYGAAGSLVVVLMWFYFTSAILLFAAATAKACSKADVRITKLFAVAGQGADEATALRPQDLRNLPGHAGENI</sequence>
<evidence type="ECO:0000256" key="1">
    <source>
        <dbReference type="ARBA" id="ARBA00004651"/>
    </source>
</evidence>
<keyword evidence="5 6" id="KW-0472">Membrane</keyword>
<keyword evidence="8" id="KW-1185">Reference proteome</keyword>
<organism evidence="7 8">
    <name type="scientific">Comamonas testosteroni</name>
    <name type="common">Pseudomonas testosteroni</name>
    <dbReference type="NCBI Taxonomy" id="285"/>
    <lineage>
        <taxon>Bacteria</taxon>
        <taxon>Pseudomonadati</taxon>
        <taxon>Pseudomonadota</taxon>
        <taxon>Betaproteobacteria</taxon>
        <taxon>Burkholderiales</taxon>
        <taxon>Comamonadaceae</taxon>
        <taxon>Comamonas</taxon>
    </lineage>
</organism>
<protein>
    <submittedName>
        <fullName evidence="7">YihY/virulence factor BrkB family protein</fullName>
    </submittedName>
</protein>
<evidence type="ECO:0000256" key="3">
    <source>
        <dbReference type="ARBA" id="ARBA00022692"/>
    </source>
</evidence>
<feature type="transmembrane region" description="Helical" evidence="6">
    <location>
        <begin position="197"/>
        <end position="217"/>
    </location>
</feature>
<dbReference type="OrthoDB" id="8797264at2"/>
<evidence type="ECO:0000313" key="8">
    <source>
        <dbReference type="Proteomes" id="UP000261948"/>
    </source>
</evidence>
<evidence type="ECO:0000313" key="7">
    <source>
        <dbReference type="EMBL" id="RGE42059.1"/>
    </source>
</evidence>
<dbReference type="Pfam" id="PF03631">
    <property type="entry name" value="Virul_fac_BrkB"/>
    <property type="match status" value="1"/>
</dbReference>
<dbReference type="AlphaFoldDB" id="A0A373FF76"/>
<reference evidence="7 8" key="1">
    <citation type="submission" date="2018-08" db="EMBL/GenBank/DDBJ databases">
        <title>Comamonas testosteroni strain SWCO2.</title>
        <authorList>
            <person name="Jiang N."/>
            <person name="Zhang X.Z."/>
        </authorList>
    </citation>
    <scope>NUCLEOTIDE SEQUENCE [LARGE SCALE GENOMIC DNA]</scope>
    <source>
        <strain evidence="7 8">SWCO2</strain>
    </source>
</reference>
<proteinExistence type="predicted"/>
<keyword evidence="4 6" id="KW-1133">Transmembrane helix</keyword>
<comment type="caution">
    <text evidence="7">The sequence shown here is derived from an EMBL/GenBank/DDBJ whole genome shotgun (WGS) entry which is preliminary data.</text>
</comment>